<evidence type="ECO:0000256" key="1">
    <source>
        <dbReference type="SAM" id="Phobius"/>
    </source>
</evidence>
<feature type="transmembrane region" description="Helical" evidence="1">
    <location>
        <begin position="45"/>
        <end position="63"/>
    </location>
</feature>
<comment type="caution">
    <text evidence="2">The sequence shown here is derived from an EMBL/GenBank/DDBJ whole genome shotgun (WGS) entry which is preliminary data.</text>
</comment>
<dbReference type="Gene3D" id="1.20.1250.20">
    <property type="entry name" value="MFS general substrate transporter like domains"/>
    <property type="match status" value="2"/>
</dbReference>
<keyword evidence="1" id="KW-1133">Transmembrane helix</keyword>
<feature type="transmembrane region" description="Helical" evidence="1">
    <location>
        <begin position="75"/>
        <end position="94"/>
    </location>
</feature>
<feature type="transmembrane region" description="Helical" evidence="1">
    <location>
        <begin position="246"/>
        <end position="268"/>
    </location>
</feature>
<dbReference type="Proteomes" id="UP000247569">
    <property type="component" value="Unassembled WGS sequence"/>
</dbReference>
<evidence type="ECO:0000313" key="3">
    <source>
        <dbReference type="Proteomes" id="UP000247569"/>
    </source>
</evidence>
<feature type="transmembrane region" description="Helical" evidence="1">
    <location>
        <begin position="100"/>
        <end position="120"/>
    </location>
</feature>
<keyword evidence="1" id="KW-0812">Transmembrane</keyword>
<proteinExistence type="predicted"/>
<dbReference type="InterPro" id="IPR011701">
    <property type="entry name" value="MFS"/>
</dbReference>
<dbReference type="PANTHER" id="PTHR23542:SF1">
    <property type="entry name" value="MAJOR FACILITATOR SUPERFAMILY (MFS) PROFILE DOMAIN-CONTAINING PROTEIN"/>
    <property type="match status" value="1"/>
</dbReference>
<dbReference type="Pfam" id="PF07690">
    <property type="entry name" value="MFS_1"/>
    <property type="match status" value="1"/>
</dbReference>
<sequence>MRSYRVVLSSAAVRNVLLLGALVRIPLFAGAVLLALHVVQTLHGSYVQAGALSTIVTVCIALSGPWRGRLLDRFGLRRTIAPSILIGAVCWSIAPFVDYVPLLVLAAVAGLFDVPIFTVVRQAVIAATTEQNRQPALALEAVSVECAFMVGPIVGVAAAGIWSTTMVLFFVQMTLVLAGILLWVRNPPLRSAEDADQASSVAVPRRSWFRMEFVALCVGASAAIAVLAASELTFVSAIREFGAQQWLGVVLAVWGFGSVVGGLFYGALHRPISTYLLLAGLGAVTLPMAFAIGPISLAITGLVAGLCCAPTITASIDQMSRIVPEGGRGEAIGWHSAALTLGNGIGSSLAGVAIDAGGFPAGFGAAAALGVGVGLGLPLLLALRGRRRPALEQEPAASGHIGA</sequence>
<keyword evidence="3" id="KW-1185">Reference proteome</keyword>
<dbReference type="AlphaFoldDB" id="A0A318K8V0"/>
<feature type="transmembrane region" description="Helical" evidence="1">
    <location>
        <begin position="167"/>
        <end position="184"/>
    </location>
</feature>
<name>A0A318K8V0_9NOCA</name>
<gene>
    <name evidence="2" type="ORF">DFR70_103411</name>
</gene>
<dbReference type="EMBL" id="QJKF01000003">
    <property type="protein sequence ID" value="PXX66662.1"/>
    <property type="molecule type" value="Genomic_DNA"/>
</dbReference>
<feature type="transmembrane region" description="Helical" evidence="1">
    <location>
        <begin position="213"/>
        <end position="234"/>
    </location>
</feature>
<keyword evidence="1" id="KW-0472">Membrane</keyword>
<protein>
    <submittedName>
        <fullName evidence="2">Putative MFS family arabinose efflux permease</fullName>
    </submittedName>
</protein>
<feature type="transmembrane region" description="Helical" evidence="1">
    <location>
        <begin position="141"/>
        <end position="161"/>
    </location>
</feature>
<feature type="transmembrane region" description="Helical" evidence="1">
    <location>
        <begin position="275"/>
        <end position="292"/>
    </location>
</feature>
<dbReference type="PANTHER" id="PTHR23542">
    <property type="match status" value="1"/>
</dbReference>
<feature type="transmembrane region" description="Helical" evidence="1">
    <location>
        <begin position="360"/>
        <end position="383"/>
    </location>
</feature>
<accession>A0A318K8V0</accession>
<organism evidence="2 3">
    <name type="scientific">Nocardia tenerifensis</name>
    <dbReference type="NCBI Taxonomy" id="228006"/>
    <lineage>
        <taxon>Bacteria</taxon>
        <taxon>Bacillati</taxon>
        <taxon>Actinomycetota</taxon>
        <taxon>Actinomycetes</taxon>
        <taxon>Mycobacteriales</taxon>
        <taxon>Nocardiaceae</taxon>
        <taxon>Nocardia</taxon>
    </lineage>
</organism>
<dbReference type="SUPFAM" id="SSF103473">
    <property type="entry name" value="MFS general substrate transporter"/>
    <property type="match status" value="1"/>
</dbReference>
<dbReference type="GO" id="GO:0022857">
    <property type="term" value="F:transmembrane transporter activity"/>
    <property type="evidence" value="ECO:0007669"/>
    <property type="project" value="InterPro"/>
</dbReference>
<reference evidence="2 3" key="1">
    <citation type="submission" date="2018-05" db="EMBL/GenBank/DDBJ databases">
        <title>Genomic Encyclopedia of Type Strains, Phase IV (KMG-IV): sequencing the most valuable type-strain genomes for metagenomic binning, comparative biology and taxonomic classification.</title>
        <authorList>
            <person name="Goeker M."/>
        </authorList>
    </citation>
    <scope>NUCLEOTIDE SEQUENCE [LARGE SCALE GENOMIC DNA]</scope>
    <source>
        <strain evidence="2 3">DSM 44704</strain>
    </source>
</reference>
<dbReference type="InterPro" id="IPR036259">
    <property type="entry name" value="MFS_trans_sf"/>
</dbReference>
<evidence type="ECO:0000313" key="2">
    <source>
        <dbReference type="EMBL" id="PXX66662.1"/>
    </source>
</evidence>
<feature type="transmembrane region" description="Helical" evidence="1">
    <location>
        <begin position="12"/>
        <end position="39"/>
    </location>
</feature>